<gene>
    <name evidence="2" type="ORF">HUN84_00970</name>
</gene>
<dbReference type="InterPro" id="IPR016996">
    <property type="entry name" value="UCP032441"/>
</dbReference>
<name>A0ABX2LQT2_9STAP</name>
<dbReference type="GeneID" id="74185167"/>
<accession>A0ABX2LQT2</accession>
<protein>
    <submittedName>
        <fullName evidence="2">YbgA family protein</fullName>
    </submittedName>
</protein>
<evidence type="ECO:0000259" key="1">
    <source>
        <dbReference type="Pfam" id="PF08349"/>
    </source>
</evidence>
<organism evidence="2 3">
    <name type="scientific">Staphylococcus borealis</name>
    <dbReference type="NCBI Taxonomy" id="2742203"/>
    <lineage>
        <taxon>Bacteria</taxon>
        <taxon>Bacillati</taxon>
        <taxon>Bacillota</taxon>
        <taxon>Bacilli</taxon>
        <taxon>Bacillales</taxon>
        <taxon>Staphylococcaceae</taxon>
        <taxon>Staphylococcus</taxon>
    </lineage>
</organism>
<dbReference type="InterPro" id="IPR013560">
    <property type="entry name" value="DUF1722"/>
</dbReference>
<dbReference type="EMBL" id="JABVEG010000001">
    <property type="protein sequence ID" value="NUI81332.1"/>
    <property type="molecule type" value="Genomic_DNA"/>
</dbReference>
<sequence>MKERGYIEKLWREEKYNVLYHSQQHYNAIRELLKQSPTLSDVQQAIDDALNTTPTHGTIINAYDHMWGYFKHKANDLEKERAAKLKADFNQDIIQSTDLLIFLKHLADKYHVSYLQNSTLLNIEA</sequence>
<dbReference type="Pfam" id="PF08349">
    <property type="entry name" value="DUF1722"/>
    <property type="match status" value="1"/>
</dbReference>
<comment type="caution">
    <text evidence="2">The sequence shown here is derived from an EMBL/GenBank/DDBJ whole genome shotgun (WGS) entry which is preliminary data.</text>
</comment>
<dbReference type="RefSeq" id="WP_053028672.1">
    <property type="nucleotide sequence ID" value="NZ_CUEE01000001.1"/>
</dbReference>
<evidence type="ECO:0000313" key="3">
    <source>
        <dbReference type="Proteomes" id="UP000610527"/>
    </source>
</evidence>
<evidence type="ECO:0000313" key="2">
    <source>
        <dbReference type="EMBL" id="NUI81332.1"/>
    </source>
</evidence>
<reference evidence="2 3" key="1">
    <citation type="submission" date="2020-06" db="EMBL/GenBank/DDBJ databases">
        <title>Staphylococcus borealis sp. nov. -A novel member of the Staphylococcaceae family isolated from skin and blood in humans.</title>
        <authorList>
            <person name="Pain M."/>
            <person name="Wolden R."/>
            <person name="Jaen-Luchoro D."/>
            <person name="Salva-Serra F."/>
            <person name="Iglesias B.P."/>
            <person name="Karlsson R."/>
            <person name="Klingenberg C."/>
            <person name="Cavanagh J.P."/>
        </authorList>
    </citation>
    <scope>NUCLEOTIDE SEQUENCE [LARGE SCALE GENOMIC DNA]</scope>
    <source>
        <strain evidence="2 3">58-22</strain>
    </source>
</reference>
<proteinExistence type="predicted"/>
<feature type="domain" description="DUF1722" evidence="1">
    <location>
        <begin position="15"/>
        <end position="122"/>
    </location>
</feature>
<dbReference type="PIRSF" id="PIRSF032441">
    <property type="entry name" value="UCP032441"/>
    <property type="match status" value="1"/>
</dbReference>
<keyword evidence="3" id="KW-1185">Reference proteome</keyword>
<dbReference type="Proteomes" id="UP000610527">
    <property type="component" value="Unassembled WGS sequence"/>
</dbReference>